<reference evidence="3" key="1">
    <citation type="submission" date="2021-08" db="EMBL/GenBank/DDBJ databases">
        <title>WGS assembly of Ceratopteris richardii.</title>
        <authorList>
            <person name="Marchant D.B."/>
            <person name="Chen G."/>
            <person name="Jenkins J."/>
            <person name="Shu S."/>
            <person name="Leebens-Mack J."/>
            <person name="Grimwood J."/>
            <person name="Schmutz J."/>
            <person name="Soltis P."/>
            <person name="Soltis D."/>
            <person name="Chen Z.-H."/>
        </authorList>
    </citation>
    <scope>NUCLEOTIDE SEQUENCE</scope>
    <source>
        <strain evidence="3">Whitten #5841</strain>
        <tissue evidence="3">Leaf</tissue>
    </source>
</reference>
<name>A0A8T2VDF1_CERRI</name>
<dbReference type="OMA" id="KACYEES"/>
<dbReference type="FunFam" id="1.25.40.10:FF:000073">
    <property type="entry name" value="Pentatricopeptide repeat-containing protein chloroplastic"/>
    <property type="match status" value="1"/>
</dbReference>
<dbReference type="GO" id="GO:0003723">
    <property type="term" value="F:RNA binding"/>
    <property type="evidence" value="ECO:0007669"/>
    <property type="project" value="InterPro"/>
</dbReference>
<feature type="repeat" description="PPR" evidence="2">
    <location>
        <begin position="238"/>
        <end position="272"/>
    </location>
</feature>
<dbReference type="InterPro" id="IPR046960">
    <property type="entry name" value="PPR_At4g14850-like_plant"/>
</dbReference>
<dbReference type="InterPro" id="IPR002885">
    <property type="entry name" value="PPR_rpt"/>
</dbReference>
<gene>
    <name evidence="3" type="ORF">KP509_02G044500</name>
</gene>
<dbReference type="Gene3D" id="1.25.40.10">
    <property type="entry name" value="Tetratricopeptide repeat domain"/>
    <property type="match status" value="6"/>
</dbReference>
<dbReference type="Proteomes" id="UP000825935">
    <property type="component" value="Chromosome 2"/>
</dbReference>
<dbReference type="FunFam" id="1.25.40.10:FF:000285">
    <property type="entry name" value="Pentatricopeptide repeat-containing protein, chloroplastic"/>
    <property type="match status" value="1"/>
</dbReference>
<dbReference type="NCBIfam" id="TIGR00756">
    <property type="entry name" value="PPR"/>
    <property type="match status" value="7"/>
</dbReference>
<evidence type="ECO:0000313" key="4">
    <source>
        <dbReference type="Proteomes" id="UP000825935"/>
    </source>
</evidence>
<dbReference type="FunFam" id="1.25.40.10:FF:000381">
    <property type="entry name" value="Pentatricopeptide repeat-containing protein"/>
    <property type="match status" value="1"/>
</dbReference>
<evidence type="ECO:0008006" key="5">
    <source>
        <dbReference type="Google" id="ProtNLM"/>
    </source>
</evidence>
<proteinExistence type="predicted"/>
<evidence type="ECO:0000256" key="2">
    <source>
        <dbReference type="PROSITE-ProRule" id="PRU00708"/>
    </source>
</evidence>
<dbReference type="PANTHER" id="PTHR47926">
    <property type="entry name" value="PENTATRICOPEPTIDE REPEAT-CONTAINING PROTEIN"/>
    <property type="match status" value="1"/>
</dbReference>
<dbReference type="AlphaFoldDB" id="A0A8T2VDF1"/>
<dbReference type="GO" id="GO:0048731">
    <property type="term" value="P:system development"/>
    <property type="evidence" value="ECO:0007669"/>
    <property type="project" value="UniProtKB-ARBA"/>
</dbReference>
<feature type="repeat" description="PPR" evidence="2">
    <location>
        <begin position="171"/>
        <end position="205"/>
    </location>
</feature>
<dbReference type="FunFam" id="1.25.40.10:FF:000031">
    <property type="entry name" value="Pentatricopeptide repeat-containing protein mitochondrial"/>
    <property type="match status" value="3"/>
</dbReference>
<feature type="repeat" description="PPR" evidence="2">
    <location>
        <begin position="748"/>
        <end position="782"/>
    </location>
</feature>
<feature type="repeat" description="PPR" evidence="2">
    <location>
        <begin position="544"/>
        <end position="578"/>
    </location>
</feature>
<dbReference type="Pfam" id="PF13041">
    <property type="entry name" value="PPR_2"/>
    <property type="match status" value="7"/>
</dbReference>
<keyword evidence="1" id="KW-0677">Repeat</keyword>
<comment type="caution">
    <text evidence="3">The sequence shown here is derived from an EMBL/GenBank/DDBJ whole genome shotgun (WGS) entry which is preliminary data.</text>
</comment>
<keyword evidence="4" id="KW-1185">Reference proteome</keyword>
<dbReference type="GO" id="GO:0009451">
    <property type="term" value="P:RNA modification"/>
    <property type="evidence" value="ECO:0007669"/>
    <property type="project" value="InterPro"/>
</dbReference>
<dbReference type="PROSITE" id="PS51375">
    <property type="entry name" value="PPR"/>
    <property type="match status" value="8"/>
</dbReference>
<organism evidence="3 4">
    <name type="scientific">Ceratopteris richardii</name>
    <name type="common">Triangle waterfern</name>
    <dbReference type="NCBI Taxonomy" id="49495"/>
    <lineage>
        <taxon>Eukaryota</taxon>
        <taxon>Viridiplantae</taxon>
        <taxon>Streptophyta</taxon>
        <taxon>Embryophyta</taxon>
        <taxon>Tracheophyta</taxon>
        <taxon>Polypodiopsida</taxon>
        <taxon>Polypodiidae</taxon>
        <taxon>Polypodiales</taxon>
        <taxon>Pteridineae</taxon>
        <taxon>Pteridaceae</taxon>
        <taxon>Parkerioideae</taxon>
        <taxon>Ceratopteris</taxon>
    </lineage>
</organism>
<evidence type="ECO:0000313" key="3">
    <source>
        <dbReference type="EMBL" id="KAH7443655.1"/>
    </source>
</evidence>
<protein>
    <recommendedName>
        <fullName evidence="5">Pentatricopeptide repeat-containing protein</fullName>
    </recommendedName>
</protein>
<accession>A0A8T2VDF1</accession>
<evidence type="ECO:0000256" key="1">
    <source>
        <dbReference type="ARBA" id="ARBA00022737"/>
    </source>
</evidence>
<dbReference type="InterPro" id="IPR011990">
    <property type="entry name" value="TPR-like_helical_dom_sf"/>
</dbReference>
<dbReference type="EMBL" id="CM035407">
    <property type="protein sequence ID" value="KAH7443655.1"/>
    <property type="molecule type" value="Genomic_DNA"/>
</dbReference>
<dbReference type="Pfam" id="PF01535">
    <property type="entry name" value="PPR"/>
    <property type="match status" value="4"/>
</dbReference>
<dbReference type="FunFam" id="1.25.40.10:FF:000158">
    <property type="entry name" value="pentatricopeptide repeat-containing protein At2g33680"/>
    <property type="match status" value="1"/>
</dbReference>
<sequence>MRNLTWRNATRLKGLCYRILQKQEIYSKACYEESCSQIGHRKIHCAAGEDGKNTCSFNSLSKKLSNNVGEISDIINALKACALQSDIQRGSQIHADLSRRGLLKNVFLSSTLVDMYAKCGVLEKAQEVFDEAPIQNTVTWNILIAGYAQHEHSKEALEAFIRMKAGGFQPDAFTFSSILRACSRLGALDIGSEIHEQIRKENLLEKDIVLGNGLIDMYTKCGALERANEVFSQLSKRNLVSWNTLIAGYSHQGRGREALDFYEQMLCGGFSPDAVTFVCTLQACGSIGALQKGQELHAQIIKENSDKTNAAVANALVDMYMKCGAVLHARGVFEDIPFRNLVLWTVLIAGYAQHGYGKDALDCYKQMQFGGFLPDAATLSCVLKACTSIGALDSGCEIHAQIVREHSLETNSIIANALIDMYSKCGALEKAEEVFKKLLYPDNIAWTALIGGYSQHKQGGVAMQCFERMQLESHSPDEVTYACCMKACGSIKALGRGQQIHAQIIRLQSLEKHQLLFNSMIDMYSKCGVLDIAKNVFDGLTNRNVVSWNALLSGLTQHGYSRDAVKLYEQMLSRSISPDATTYACVLKAYGDIGDFEKGHEIASHVIKQQLLKTNIVVANALIDMYLKCGEVKIAREVFDEIPVRDVILWTSMITGYADHGYGEDAISCFEHMKVEGLYPDAITFAAILKACGSMGAAYTGEDVHSEIVKQELLEHDAVIGIALVNFYANCGMLAEAQWIFDELPERNVISWSALMVGYAQLGKEDVVLHMLDMMVAESIEPDAVTFTIILNTCSHRGLLDLGQMYFESIHEVFGILPTIEHYTIMVDLFGRAGHLDRAVAIIERLPVSVVNLTMWHTLLGACNKLANTNLGMWAFEQLHEVDAAAYVCLSNIFSVTNQINAEQPPKQTV</sequence>
<feature type="repeat" description="PPR" evidence="2">
    <location>
        <begin position="340"/>
        <end position="374"/>
    </location>
</feature>
<feature type="repeat" description="PPR" evidence="2">
    <location>
        <begin position="646"/>
        <end position="680"/>
    </location>
</feature>
<dbReference type="SUPFAM" id="SSF81901">
    <property type="entry name" value="HCP-like"/>
    <property type="match status" value="1"/>
</dbReference>
<dbReference type="OrthoDB" id="1915063at2759"/>
<feature type="repeat" description="PPR" evidence="2">
    <location>
        <begin position="136"/>
        <end position="170"/>
    </location>
</feature>
<feature type="repeat" description="PPR" evidence="2">
    <location>
        <begin position="442"/>
        <end position="476"/>
    </location>
</feature>